<organism evidence="9 10">
    <name type="scientific">Actinacidiphila paucisporea</name>
    <dbReference type="NCBI Taxonomy" id="310782"/>
    <lineage>
        <taxon>Bacteria</taxon>
        <taxon>Bacillati</taxon>
        <taxon>Actinomycetota</taxon>
        <taxon>Actinomycetes</taxon>
        <taxon>Kitasatosporales</taxon>
        <taxon>Streptomycetaceae</taxon>
        <taxon>Actinacidiphila</taxon>
    </lineage>
</organism>
<evidence type="ECO:0000256" key="1">
    <source>
        <dbReference type="ARBA" id="ARBA00022679"/>
    </source>
</evidence>
<dbReference type="STRING" id="310782.SAMN05216499_12631"/>
<feature type="compositionally biased region" description="Low complexity" evidence="6">
    <location>
        <begin position="454"/>
        <end position="482"/>
    </location>
</feature>
<feature type="binding site" evidence="5">
    <location>
        <position position="52"/>
    </location>
    <ligand>
        <name>ATP</name>
        <dbReference type="ChEBI" id="CHEBI:30616"/>
    </ligand>
</feature>
<gene>
    <name evidence="9" type="ORF">SAMN05216499_12631</name>
</gene>
<feature type="domain" description="Protein kinase" evidence="8">
    <location>
        <begin position="24"/>
        <end position="288"/>
    </location>
</feature>
<keyword evidence="1" id="KW-0808">Transferase</keyword>
<keyword evidence="4 5" id="KW-0067">ATP-binding</keyword>
<evidence type="ECO:0000256" key="2">
    <source>
        <dbReference type="ARBA" id="ARBA00022741"/>
    </source>
</evidence>
<reference evidence="9 10" key="1">
    <citation type="submission" date="2016-11" db="EMBL/GenBank/DDBJ databases">
        <authorList>
            <person name="Jaros S."/>
            <person name="Januszkiewicz K."/>
            <person name="Wedrychowicz H."/>
        </authorList>
    </citation>
    <scope>NUCLEOTIDE SEQUENCE [LARGE SCALE GENOMIC DNA]</scope>
    <source>
        <strain evidence="9 10">CGMCC 4.2025</strain>
    </source>
</reference>
<dbReference type="CDD" id="cd14014">
    <property type="entry name" value="STKc_PknB_like"/>
    <property type="match status" value="1"/>
</dbReference>
<feature type="region of interest" description="Disordered" evidence="6">
    <location>
        <begin position="300"/>
        <end position="416"/>
    </location>
</feature>
<dbReference type="InterPro" id="IPR017441">
    <property type="entry name" value="Protein_kinase_ATP_BS"/>
</dbReference>
<dbReference type="PROSITE" id="PS00107">
    <property type="entry name" value="PROTEIN_KINASE_ATP"/>
    <property type="match status" value="1"/>
</dbReference>
<dbReference type="Gene3D" id="1.10.510.10">
    <property type="entry name" value="Transferase(Phosphotransferase) domain 1"/>
    <property type="match status" value="1"/>
</dbReference>
<dbReference type="PANTHER" id="PTHR43289:SF34">
    <property type="entry name" value="SERINE_THREONINE-PROTEIN KINASE YBDM-RELATED"/>
    <property type="match status" value="1"/>
</dbReference>
<dbReference type="InterPro" id="IPR008271">
    <property type="entry name" value="Ser/Thr_kinase_AS"/>
</dbReference>
<dbReference type="RefSeq" id="WP_073501936.1">
    <property type="nucleotide sequence ID" value="NZ_FRBI01000026.1"/>
</dbReference>
<dbReference type="SUPFAM" id="SSF56112">
    <property type="entry name" value="Protein kinase-like (PK-like)"/>
    <property type="match status" value="1"/>
</dbReference>
<keyword evidence="7" id="KW-0472">Membrane</keyword>
<dbReference type="PROSITE" id="PS00108">
    <property type="entry name" value="PROTEIN_KINASE_ST"/>
    <property type="match status" value="1"/>
</dbReference>
<feature type="compositionally biased region" description="Pro residues" evidence="6">
    <location>
        <begin position="400"/>
        <end position="410"/>
    </location>
</feature>
<evidence type="ECO:0000256" key="4">
    <source>
        <dbReference type="ARBA" id="ARBA00022840"/>
    </source>
</evidence>
<feature type="region of interest" description="Disordered" evidence="6">
    <location>
        <begin position="444"/>
        <end position="495"/>
    </location>
</feature>
<dbReference type="GO" id="GO:0005524">
    <property type="term" value="F:ATP binding"/>
    <property type="evidence" value="ECO:0007669"/>
    <property type="project" value="UniProtKB-UniRule"/>
</dbReference>
<dbReference type="Pfam" id="PF00069">
    <property type="entry name" value="Pkinase"/>
    <property type="match status" value="1"/>
</dbReference>
<keyword evidence="3 9" id="KW-0418">Kinase</keyword>
<evidence type="ECO:0000313" key="10">
    <source>
        <dbReference type="Proteomes" id="UP000184111"/>
    </source>
</evidence>
<dbReference type="GO" id="GO:0004674">
    <property type="term" value="F:protein serine/threonine kinase activity"/>
    <property type="evidence" value="ECO:0007669"/>
    <property type="project" value="UniProtKB-KW"/>
</dbReference>
<keyword evidence="7" id="KW-0812">Transmembrane</keyword>
<dbReference type="OrthoDB" id="9762169at2"/>
<evidence type="ECO:0000256" key="7">
    <source>
        <dbReference type="SAM" id="Phobius"/>
    </source>
</evidence>
<dbReference type="Gene3D" id="3.30.200.20">
    <property type="entry name" value="Phosphorylase Kinase, domain 1"/>
    <property type="match status" value="1"/>
</dbReference>
<evidence type="ECO:0000313" key="9">
    <source>
        <dbReference type="EMBL" id="SHN21439.1"/>
    </source>
</evidence>
<dbReference type="PROSITE" id="PS50011">
    <property type="entry name" value="PROTEIN_KINASE_DOM"/>
    <property type="match status" value="1"/>
</dbReference>
<protein>
    <submittedName>
        <fullName evidence="9">Serine/threonine protein kinase</fullName>
    </submittedName>
</protein>
<feature type="transmembrane region" description="Helical" evidence="7">
    <location>
        <begin position="419"/>
        <end position="440"/>
    </location>
</feature>
<dbReference type="Proteomes" id="UP000184111">
    <property type="component" value="Unassembled WGS sequence"/>
</dbReference>
<sequence>MSGAESGEVFSPLGADDPASVGTYRLAAKLGAGGMGKVYLSHTPAGRPVAIKVIRPEFAEDPEFRRRFKQEVQAAQRVQGLYTAPVIDSDADGARPWLATAFVPGPTLSSAVGAHGPLPVPTVLLLVAGIAEALEAVHGAALVHRDLKPSNVLLASDGPRVIDFGIARAADATALTGSGVTIGTPAFMSPEQAAGREITPATDVFALGQVAAYAALGSPAYGDGPSHAVLYRIVHEEPDLATLPAELRPLVSRCLAKEPAERPTLAEVVRMCQAASQQTELRRPEQWLPGALAAEIPARHVAPGSPPATAPAGAAPRTPPPPVTRPDVAPPPAQPPTRPAPQAPARPPAAAAQPDAPAHPPTQPAAHPQVQPVQPPYLQQPQVPHPAYGYPQQTAYPAAHPAPQPPPGPQPRARTRRKVVLATAAALIVIAGAVGGTLALTGKDKKDAKDQAGPTVTTTTTAAPVDDPSQAPSATTTGAPASSAPPPSPESHPGIQLAAGFHLVLADPELKPTQGLDEDMHYYCESQYTDCHFSTDANEFVLLDPGEEGSLDTCLKDTRYTRQIEVARLSTGSQFCATTDSTVALITFQHASKSTEASTYAVIDVTVWRNAIPPSDGE</sequence>
<feature type="compositionally biased region" description="Low complexity" evidence="6">
    <location>
        <begin position="364"/>
        <end position="399"/>
    </location>
</feature>
<evidence type="ECO:0000256" key="6">
    <source>
        <dbReference type="SAM" id="MobiDB-lite"/>
    </source>
</evidence>
<feature type="compositionally biased region" description="Pro residues" evidence="6">
    <location>
        <begin position="317"/>
        <end position="347"/>
    </location>
</feature>
<name>A0A1M7PVC5_9ACTN</name>
<dbReference type="EMBL" id="FRBI01000026">
    <property type="protein sequence ID" value="SHN21439.1"/>
    <property type="molecule type" value="Genomic_DNA"/>
</dbReference>
<evidence type="ECO:0000256" key="3">
    <source>
        <dbReference type="ARBA" id="ARBA00022777"/>
    </source>
</evidence>
<keyword evidence="9" id="KW-0723">Serine/threonine-protein kinase</keyword>
<evidence type="ECO:0000256" key="5">
    <source>
        <dbReference type="PROSITE-ProRule" id="PRU10141"/>
    </source>
</evidence>
<keyword evidence="2 5" id="KW-0547">Nucleotide-binding</keyword>
<keyword evidence="7" id="KW-1133">Transmembrane helix</keyword>
<evidence type="ECO:0000259" key="8">
    <source>
        <dbReference type="PROSITE" id="PS50011"/>
    </source>
</evidence>
<dbReference type="InterPro" id="IPR011009">
    <property type="entry name" value="Kinase-like_dom_sf"/>
</dbReference>
<proteinExistence type="predicted"/>
<accession>A0A1M7PVC5</accession>
<dbReference type="InterPro" id="IPR000719">
    <property type="entry name" value="Prot_kinase_dom"/>
</dbReference>
<dbReference type="AlphaFoldDB" id="A0A1M7PVC5"/>
<dbReference type="PANTHER" id="PTHR43289">
    <property type="entry name" value="MITOGEN-ACTIVATED PROTEIN KINASE KINASE KINASE 20-RELATED"/>
    <property type="match status" value="1"/>
</dbReference>
<dbReference type="SMART" id="SM00220">
    <property type="entry name" value="S_TKc"/>
    <property type="match status" value="1"/>
</dbReference>
<keyword evidence="10" id="KW-1185">Reference proteome</keyword>